<evidence type="ECO:0000313" key="3">
    <source>
        <dbReference type="Proteomes" id="UP000004848"/>
    </source>
</evidence>
<sequence>MPETLSKGEFAQLIRVTPGRVSQYISEGKLSGEALDGEGRRAKIRVQPALAQLRMKLDIGQMMGNGLGTRLQQPPAPPPHPAGSELPFQPGPPQRSPAAWPPPEDTGPTVEDQLKQEKLLQARITSRKAAEEEEKRKGRFTETAAVKAEMNQMAGKLLDIFEGSLPDFANAVAGKFKVPSRDVLHLLRGEFREIRAKAAKAARNQAEEEPETIKSEIETSEEE</sequence>
<dbReference type="EMBL" id="AAUW01000004">
    <property type="protein sequence ID" value="EAV44937.1"/>
    <property type="molecule type" value="Genomic_DNA"/>
</dbReference>
<evidence type="ECO:0000256" key="1">
    <source>
        <dbReference type="SAM" id="MobiDB-lite"/>
    </source>
</evidence>
<reference evidence="2 3" key="1">
    <citation type="submission" date="2006-05" db="EMBL/GenBank/DDBJ databases">
        <authorList>
            <person name="King G."/>
            <person name="Ferriera S."/>
            <person name="Johnson J."/>
            <person name="Kravitz S."/>
            <person name="Beeson K."/>
            <person name="Sutton G."/>
            <person name="Rogers Y.-H."/>
            <person name="Friedman R."/>
            <person name="Frazier M."/>
            <person name="Venter J.C."/>
        </authorList>
    </citation>
    <scope>NUCLEOTIDE SEQUENCE [LARGE SCALE GENOMIC DNA]</scope>
    <source>
        <strain evidence="3">ATCC 25650 / DSM 13394 / JCM 20685 / NBRC 16684 / NCIMB 2208 / IAM 12614 / B1</strain>
    </source>
</reference>
<dbReference type="AlphaFoldDB" id="A0NQ79"/>
<name>A0NQ79_ROSAI</name>
<dbReference type="Proteomes" id="UP000004848">
    <property type="component" value="Unassembled WGS sequence"/>
</dbReference>
<gene>
    <name evidence="2" type="ORF">SIAM614_13018</name>
</gene>
<dbReference type="eggNOG" id="ENOG5032SZH">
    <property type="taxonomic scope" value="Bacteria"/>
</dbReference>
<accession>A0NQ79</accession>
<protein>
    <submittedName>
        <fullName evidence="2">Uncharacterized protein</fullName>
    </submittedName>
</protein>
<comment type="caution">
    <text evidence="2">The sequence shown here is derived from an EMBL/GenBank/DDBJ whole genome shotgun (WGS) entry which is preliminary data.</text>
</comment>
<feature type="region of interest" description="Disordered" evidence="1">
    <location>
        <begin position="201"/>
        <end position="223"/>
    </location>
</feature>
<evidence type="ECO:0000313" key="2">
    <source>
        <dbReference type="EMBL" id="EAV44937.1"/>
    </source>
</evidence>
<proteinExistence type="predicted"/>
<feature type="compositionally biased region" description="Pro residues" evidence="1">
    <location>
        <begin position="89"/>
        <end position="105"/>
    </location>
</feature>
<organism evidence="2 3">
    <name type="scientific">Roseibium aggregatum (strain ATCC 25650 / DSM 13394 / JCM 20685 / NBRC 16684 / NCIMB 2208 / IAM 12614 / B1)</name>
    <name type="common">Stappia aggregata</name>
    <dbReference type="NCBI Taxonomy" id="384765"/>
    <lineage>
        <taxon>Bacteria</taxon>
        <taxon>Pseudomonadati</taxon>
        <taxon>Pseudomonadota</taxon>
        <taxon>Alphaproteobacteria</taxon>
        <taxon>Hyphomicrobiales</taxon>
        <taxon>Stappiaceae</taxon>
        <taxon>Roseibium</taxon>
    </lineage>
</organism>
<feature type="region of interest" description="Disordered" evidence="1">
    <location>
        <begin position="64"/>
        <end position="110"/>
    </location>
</feature>